<evidence type="ECO:0000256" key="5">
    <source>
        <dbReference type="SAM" id="SignalP"/>
    </source>
</evidence>
<evidence type="ECO:0000256" key="1">
    <source>
        <dbReference type="ARBA" id="ARBA00004442"/>
    </source>
</evidence>
<dbReference type="RefSeq" id="WP_250429220.1">
    <property type="nucleotide sequence ID" value="NZ_JALPRR010000002.1"/>
</dbReference>
<dbReference type="Pfam" id="PF14905">
    <property type="entry name" value="OMP_b-brl_3"/>
    <property type="match status" value="1"/>
</dbReference>
<name>A0ABW5CVR1_9BACT</name>
<keyword evidence="5" id="KW-0732">Signal</keyword>
<dbReference type="EMBL" id="JBHUIM010000001">
    <property type="protein sequence ID" value="MFD2245324.1"/>
    <property type="molecule type" value="Genomic_DNA"/>
</dbReference>
<proteinExistence type="predicted"/>
<evidence type="ECO:0000256" key="2">
    <source>
        <dbReference type="ARBA" id="ARBA00023136"/>
    </source>
</evidence>
<feature type="signal peptide" evidence="5">
    <location>
        <begin position="1"/>
        <end position="23"/>
    </location>
</feature>
<dbReference type="Gene3D" id="2.40.170.20">
    <property type="entry name" value="TonB-dependent receptor, beta-barrel domain"/>
    <property type="match status" value="1"/>
</dbReference>
<dbReference type="Gene3D" id="2.60.40.1120">
    <property type="entry name" value="Carboxypeptidase-like, regulatory domain"/>
    <property type="match status" value="1"/>
</dbReference>
<dbReference type="InterPro" id="IPR013784">
    <property type="entry name" value="Carb-bd-like_fold"/>
</dbReference>
<dbReference type="Gene3D" id="2.170.130.10">
    <property type="entry name" value="TonB-dependent receptor, plug domain"/>
    <property type="match status" value="1"/>
</dbReference>
<keyword evidence="3" id="KW-0998">Cell outer membrane</keyword>
<protein>
    <submittedName>
        <fullName evidence="7">Outer membrane beta-barrel protein</fullName>
    </submittedName>
</protein>
<reference evidence="8" key="1">
    <citation type="journal article" date="2019" name="Int. J. Syst. Evol. Microbiol.">
        <title>The Global Catalogue of Microorganisms (GCM) 10K type strain sequencing project: providing services to taxonomists for standard genome sequencing and annotation.</title>
        <authorList>
            <consortium name="The Broad Institute Genomics Platform"/>
            <consortium name="The Broad Institute Genome Sequencing Center for Infectious Disease"/>
            <person name="Wu L."/>
            <person name="Ma J."/>
        </authorList>
    </citation>
    <scope>NUCLEOTIDE SEQUENCE [LARGE SCALE GENOMIC DNA]</scope>
    <source>
        <strain evidence="8">CGMCC 4.1782</strain>
    </source>
</reference>
<evidence type="ECO:0000313" key="8">
    <source>
        <dbReference type="Proteomes" id="UP001597374"/>
    </source>
</evidence>
<dbReference type="SUPFAM" id="SSF56935">
    <property type="entry name" value="Porins"/>
    <property type="match status" value="1"/>
</dbReference>
<comment type="subcellular location">
    <subcellularLocation>
        <location evidence="1">Cell outer membrane</location>
    </subcellularLocation>
</comment>
<dbReference type="InterPro" id="IPR041700">
    <property type="entry name" value="OMP_b-brl_3"/>
</dbReference>
<evidence type="ECO:0000256" key="4">
    <source>
        <dbReference type="SAM" id="MobiDB-lite"/>
    </source>
</evidence>
<keyword evidence="8" id="KW-1185">Reference proteome</keyword>
<organism evidence="7 8">
    <name type="scientific">Pontibacter ruber</name>
    <dbReference type="NCBI Taxonomy" id="1343895"/>
    <lineage>
        <taxon>Bacteria</taxon>
        <taxon>Pseudomonadati</taxon>
        <taxon>Bacteroidota</taxon>
        <taxon>Cytophagia</taxon>
        <taxon>Cytophagales</taxon>
        <taxon>Hymenobacteraceae</taxon>
        <taxon>Pontibacter</taxon>
    </lineage>
</organism>
<dbReference type="InterPro" id="IPR037066">
    <property type="entry name" value="Plug_dom_sf"/>
</dbReference>
<keyword evidence="2" id="KW-0472">Membrane</keyword>
<evidence type="ECO:0000313" key="7">
    <source>
        <dbReference type="EMBL" id="MFD2245324.1"/>
    </source>
</evidence>
<dbReference type="Proteomes" id="UP001597374">
    <property type="component" value="Unassembled WGS sequence"/>
</dbReference>
<dbReference type="SUPFAM" id="SSF49452">
    <property type="entry name" value="Starch-binding domain-like"/>
    <property type="match status" value="1"/>
</dbReference>
<evidence type="ECO:0000256" key="3">
    <source>
        <dbReference type="ARBA" id="ARBA00023237"/>
    </source>
</evidence>
<accession>A0ABW5CVR1</accession>
<comment type="caution">
    <text evidence="7">The sequence shown here is derived from an EMBL/GenBank/DDBJ whole genome shotgun (WGS) entry which is preliminary data.</text>
</comment>
<gene>
    <name evidence="7" type="ORF">ACFSKP_03605</name>
</gene>
<feature type="compositionally biased region" description="Basic and acidic residues" evidence="4">
    <location>
        <begin position="796"/>
        <end position="810"/>
    </location>
</feature>
<dbReference type="Pfam" id="PF13620">
    <property type="entry name" value="CarboxypepD_reg"/>
    <property type="match status" value="1"/>
</dbReference>
<evidence type="ECO:0000259" key="6">
    <source>
        <dbReference type="Pfam" id="PF14905"/>
    </source>
</evidence>
<feature type="region of interest" description="Disordered" evidence="4">
    <location>
        <begin position="790"/>
        <end position="810"/>
    </location>
</feature>
<feature type="domain" description="Outer membrane protein beta-barrel" evidence="6">
    <location>
        <begin position="381"/>
        <end position="781"/>
    </location>
</feature>
<feature type="chain" id="PRO_5046676316" evidence="5">
    <location>
        <begin position="24"/>
        <end position="810"/>
    </location>
</feature>
<dbReference type="InterPro" id="IPR036942">
    <property type="entry name" value="Beta-barrel_TonB_sf"/>
</dbReference>
<sequence>MNTNLLKTLGAAILSLSAFTSFAQTNQGHVAGTVQDSLKQQAVPFATIVLKKYADAAFVQATVTDEKGNFKFEALPQGLYFVTADFLGYKKKQVDSVQVEAAGKLPALHIALAEDTPLLKEVTVVGHKPFIEQQADKLVLNVAESPIAAGGTTDEVISRAPGVVEQNGGYQIRGKQALVLIDGKTTNLKGADLKTFLSSMPTNGIAKVEVIANPSAKYDADGGAVINIVTTKSKNFGANGTLTLGAGAGQKARYNTGLSLNHRTQKLNVYGSYDYQHSQPYTTLYSNRFLNQESRIQEQSHELRTINTQSFKAGLDYDLSAKTSFGILMKGIVTNRNRKGDNTSVLTNANGAAGSSSIVATDGKSEVVSPSINLFYKTVLDPAGTELRIGADYFQYNKSWQNQFVTHYFNAAGEENLEASYLRDNSPADNTIKTATIDLVRPVKNGTLEAGVKSTFTKTDNDILWEGRTAGSNWNTDLGKTNHFIYQENIHAAYAVYRTRFGKFDLQAGLRAEQTNTTGTSVTLDQTDKDSYFNLFPTVSVQHSVTEKQQVGFAYRKKIDRFRFDIVNPFVTYISQYAYAQGNPHVKPSISHNFEASYTFDNQLFAALNYAYHTNVLTEVVRLLPGSQAVVNSYDNFKSADEWSGTLTHVKSLFADKWSTTNTVGFMYANVHAGQGAQFNKGRMAAMLMSNNIFQLRNGFRGEILGSYSSPMTFGAYAFKARYSASLGLSKSVLKKAGTLTLNVTDVFNTSTNRYEANSFGVMSVNETKAESQFVRLNFTYKFGNKNVKASKNRRAGNEEEKKRMEGNAQ</sequence>